<organism evidence="3 4">
    <name type="scientific">Skeletonema marinoi</name>
    <dbReference type="NCBI Taxonomy" id="267567"/>
    <lineage>
        <taxon>Eukaryota</taxon>
        <taxon>Sar</taxon>
        <taxon>Stramenopiles</taxon>
        <taxon>Ochrophyta</taxon>
        <taxon>Bacillariophyta</taxon>
        <taxon>Coscinodiscophyceae</taxon>
        <taxon>Thalassiosirophycidae</taxon>
        <taxon>Thalassiosirales</taxon>
        <taxon>Skeletonemataceae</taxon>
        <taxon>Skeletonema</taxon>
        <taxon>Skeletonema marinoi-dohrnii complex</taxon>
    </lineage>
</organism>
<dbReference type="SUPFAM" id="SSF50891">
    <property type="entry name" value="Cyclophilin-like"/>
    <property type="match status" value="1"/>
</dbReference>
<evidence type="ECO:0000259" key="2">
    <source>
        <dbReference type="Pfam" id="PF00160"/>
    </source>
</evidence>
<gene>
    <name evidence="3" type="ORF">QTG54_016826</name>
</gene>
<keyword evidence="1" id="KW-1133">Transmembrane helix</keyword>
<dbReference type="InterPro" id="IPR029000">
    <property type="entry name" value="Cyclophilin-like_dom_sf"/>
</dbReference>
<evidence type="ECO:0000256" key="1">
    <source>
        <dbReference type="SAM" id="Phobius"/>
    </source>
</evidence>
<keyword evidence="4" id="KW-1185">Reference proteome</keyword>
<dbReference type="Pfam" id="PF00160">
    <property type="entry name" value="Pro_isomerase"/>
    <property type="match status" value="1"/>
</dbReference>
<sequence length="459" mass="52152">MTTAKHEAPPPRSGTSLVVTILLMAISALLSGYVTSTILDKEYKIIFAEMQKDCHQTQNDYLTCRSHAAEETTKWRIYADQNIRACQGYVERHLGEDILAYKLGSDGLGKAINRTLEHEALQFELTQSEAKATTLLNSNIILNQEVEALEKDRAIRTRQMKNFVTELEDAERALELRDLERVECDRYYRDLINCEESLDQAKQDNVNNEAPSSHTVKQLSDQVRALQNQGKMKEAMLEEMGFTINDAKKEVQSLKVKAESLVEKVNFRSRRDVLKQYGPGPHYVRIALSQEETILLKMAPLDLMSHTIHIFMNLIQEKMYVGGTFLLAREHILVAAPIDAFDPENNQRLEEEMVDEGYFPDGALLFHQYSPEFPHAKYTVGFSSTGGPLFYINIQDNIEAHGPRHIDNEGDVEGDPVFAEVVEGFEVIQRILALPRNEDDSLNTRVQIVDTYVVESDAK</sequence>
<dbReference type="Proteomes" id="UP001224775">
    <property type="component" value="Unassembled WGS sequence"/>
</dbReference>
<name>A0AAD9D3L9_9STRA</name>
<proteinExistence type="predicted"/>
<reference evidence="3" key="1">
    <citation type="submission" date="2023-06" db="EMBL/GenBank/DDBJ databases">
        <title>Survivors Of The Sea: Transcriptome response of Skeletonema marinoi to long-term dormancy.</title>
        <authorList>
            <person name="Pinder M.I.M."/>
            <person name="Kourtchenko O."/>
            <person name="Robertson E.K."/>
            <person name="Larsson T."/>
            <person name="Maumus F."/>
            <person name="Osuna-Cruz C.M."/>
            <person name="Vancaester E."/>
            <person name="Stenow R."/>
            <person name="Vandepoele K."/>
            <person name="Ploug H."/>
            <person name="Bruchert V."/>
            <person name="Godhe A."/>
            <person name="Topel M."/>
        </authorList>
    </citation>
    <scope>NUCLEOTIDE SEQUENCE</scope>
    <source>
        <strain evidence="3">R05AC</strain>
    </source>
</reference>
<evidence type="ECO:0000313" key="3">
    <source>
        <dbReference type="EMBL" id="KAK1732432.1"/>
    </source>
</evidence>
<evidence type="ECO:0000313" key="4">
    <source>
        <dbReference type="Proteomes" id="UP001224775"/>
    </source>
</evidence>
<feature type="transmembrane region" description="Helical" evidence="1">
    <location>
        <begin position="15"/>
        <end position="34"/>
    </location>
</feature>
<dbReference type="Gene3D" id="2.40.100.10">
    <property type="entry name" value="Cyclophilin-like"/>
    <property type="match status" value="1"/>
</dbReference>
<dbReference type="EMBL" id="JATAAI010000066">
    <property type="protein sequence ID" value="KAK1732432.1"/>
    <property type="molecule type" value="Genomic_DNA"/>
</dbReference>
<dbReference type="InterPro" id="IPR002130">
    <property type="entry name" value="Cyclophilin-type_PPIase_dom"/>
</dbReference>
<keyword evidence="1" id="KW-0812">Transmembrane</keyword>
<comment type="caution">
    <text evidence="3">The sequence shown here is derived from an EMBL/GenBank/DDBJ whole genome shotgun (WGS) entry which is preliminary data.</text>
</comment>
<feature type="domain" description="PPIase cyclophilin-type" evidence="2">
    <location>
        <begin position="305"/>
        <end position="452"/>
    </location>
</feature>
<accession>A0AAD9D3L9</accession>
<dbReference type="AlphaFoldDB" id="A0AAD9D3L9"/>
<keyword evidence="1" id="KW-0472">Membrane</keyword>
<protein>
    <recommendedName>
        <fullName evidence="2">PPIase cyclophilin-type domain-containing protein</fullName>
    </recommendedName>
</protein>
<dbReference type="GO" id="GO:0003755">
    <property type="term" value="F:peptidyl-prolyl cis-trans isomerase activity"/>
    <property type="evidence" value="ECO:0007669"/>
    <property type="project" value="InterPro"/>
</dbReference>